<evidence type="ECO:0000259" key="1">
    <source>
        <dbReference type="Pfam" id="PF13843"/>
    </source>
</evidence>
<protein>
    <recommendedName>
        <fullName evidence="1">PiggyBac transposable element-derived protein domain-containing protein</fullName>
    </recommendedName>
</protein>
<comment type="caution">
    <text evidence="2">The sequence shown here is derived from an EMBL/GenBank/DDBJ whole genome shotgun (WGS) entry which is preliminary data.</text>
</comment>
<reference evidence="2" key="1">
    <citation type="submission" date="2021-03" db="EMBL/GenBank/DDBJ databases">
        <authorList>
            <person name="Bekaert M."/>
        </authorList>
    </citation>
    <scope>NUCLEOTIDE SEQUENCE</scope>
</reference>
<accession>A0A8S3PTG8</accession>
<dbReference type="PANTHER" id="PTHR46599">
    <property type="entry name" value="PIGGYBAC TRANSPOSABLE ELEMENT-DERIVED PROTEIN 4"/>
    <property type="match status" value="1"/>
</dbReference>
<organism evidence="2 3">
    <name type="scientific">Mytilus edulis</name>
    <name type="common">Blue mussel</name>
    <dbReference type="NCBI Taxonomy" id="6550"/>
    <lineage>
        <taxon>Eukaryota</taxon>
        <taxon>Metazoa</taxon>
        <taxon>Spiralia</taxon>
        <taxon>Lophotrochozoa</taxon>
        <taxon>Mollusca</taxon>
        <taxon>Bivalvia</taxon>
        <taxon>Autobranchia</taxon>
        <taxon>Pteriomorphia</taxon>
        <taxon>Mytilida</taxon>
        <taxon>Mytiloidea</taxon>
        <taxon>Mytilidae</taxon>
        <taxon>Mytilinae</taxon>
        <taxon>Mytilus</taxon>
    </lineage>
</organism>
<evidence type="ECO:0000313" key="2">
    <source>
        <dbReference type="EMBL" id="CAG2187072.1"/>
    </source>
</evidence>
<feature type="domain" description="PiggyBac transposable element-derived protein" evidence="1">
    <location>
        <begin position="98"/>
        <end position="472"/>
    </location>
</feature>
<dbReference type="AlphaFoldDB" id="A0A8S3PTG8"/>
<dbReference type="InterPro" id="IPR029526">
    <property type="entry name" value="PGBD"/>
</dbReference>
<name>A0A8S3PTG8_MYTED</name>
<gene>
    <name evidence="2" type="ORF">MEDL_2544</name>
</gene>
<dbReference type="PANTHER" id="PTHR46599:SF3">
    <property type="entry name" value="PIGGYBAC TRANSPOSABLE ELEMENT-DERIVED PROTEIN 4"/>
    <property type="match status" value="1"/>
</dbReference>
<dbReference type="Proteomes" id="UP000683360">
    <property type="component" value="Unassembled WGS sequence"/>
</dbReference>
<dbReference type="EMBL" id="CAJPWZ010000153">
    <property type="protein sequence ID" value="CAG2187072.1"/>
    <property type="molecule type" value="Genomic_DNA"/>
</dbReference>
<proteinExistence type="predicted"/>
<sequence>MDTDLISSDEEDYLDLLLQDGDIVDDTESYTTEQEVFSSQDSSQSLYGDTLAKNIYWKDENTLDDSAPDPRTNAFKPKKPPGFQFANFTRKQLQGLKSPADFFKLFCTVELLTQICIATNNQARTLISAGMCTSYTSNGAWELLTVNELLRFLGIVIYMSVVKLSTVDKYWSSDVLYKSCPVRDVMSKKRFLAILSFIQVTSPAEVDKGDKLTRMRYLLDHVKEISQRLYFPHKDISVDERMVASTHKYSGIRQFIKDKPIRFGIKLWVLACSVTGYTWNFFVYLGKKRTNIVDKSKGLAFTVVTTLCEKLYGQGFRLYVDSFYTTLRLAIDLLTNKVYLIGAIRSNSTAMPLVFKQSVDWSKLVSRGDFRWHREGSFVFIQWKDCKTVTLMSPLHKGSDVTSCFRTISNRSAWKRQNVKQPQVIHDYNVIMGGVDLSNQYLNKYSSYIRTQNHWWKVLFFPCFDIMVVNSYIVFQEFIGKYPAQFENTTFVSRFGQLEFRESIASELMNIGRPSVENIVVKHMPSFLSIRKDCVYCNAKVSMDGLPSPSHKVFSVCNTCNVPLCCSATRNCFYNWHTEVNIQTYVSQNGKFKKRKLET</sequence>
<evidence type="ECO:0000313" key="3">
    <source>
        <dbReference type="Proteomes" id="UP000683360"/>
    </source>
</evidence>
<dbReference type="Pfam" id="PF13843">
    <property type="entry name" value="DDE_Tnp_1_7"/>
    <property type="match status" value="1"/>
</dbReference>
<keyword evidence="3" id="KW-1185">Reference proteome</keyword>
<dbReference type="OrthoDB" id="128757at2759"/>